<dbReference type="eggNOG" id="COG2801">
    <property type="taxonomic scope" value="Bacteria"/>
</dbReference>
<dbReference type="GO" id="GO:0003676">
    <property type="term" value="F:nucleic acid binding"/>
    <property type="evidence" value="ECO:0007669"/>
    <property type="project" value="InterPro"/>
</dbReference>
<dbReference type="EMBL" id="APVL01000062">
    <property type="protein sequence ID" value="EWG08323.1"/>
    <property type="molecule type" value="Genomic_DNA"/>
</dbReference>
<dbReference type="Gene3D" id="3.30.420.10">
    <property type="entry name" value="Ribonuclease H-like superfamily/Ribonuclease H"/>
    <property type="match status" value="1"/>
</dbReference>
<name>W7KQB4_CYTFI</name>
<evidence type="ECO:0000313" key="3">
    <source>
        <dbReference type="EMBL" id="EWG08323.1"/>
    </source>
</evidence>
<sequence>MKMCHVLHTSPSGYYKWKGKQLQGETEREKVKEEIKQKICKSFHESMGTYGSPRIHDDLIEWGYTISLKTVARYMQEIGLRAIPLNKYGVTTKSDHDLTIYPNLVKRKFDVAIPNTIWVADITYLWTLQGWLYLASIMDLFSRKIIGWSIGPSMKKELVLTALDRAILTRRPGTGLIHHSDRGSQYCSSDYIKELKGHEIQISMSRKGDPYDNACIESFHATIKKELIYRYRFESKEQAIEAVNHYISNVYNERRKHSKLGYRSPNNFERKYQLALLDSIS</sequence>
<evidence type="ECO:0000259" key="2">
    <source>
        <dbReference type="PROSITE" id="PS50994"/>
    </source>
</evidence>
<dbReference type="InterPro" id="IPR036397">
    <property type="entry name" value="RNaseH_sf"/>
</dbReference>
<dbReference type="Pfam" id="PF13276">
    <property type="entry name" value="HTH_21"/>
    <property type="match status" value="1"/>
</dbReference>
<accession>W7KQB4</accession>
<dbReference type="InterPro" id="IPR012337">
    <property type="entry name" value="RNaseH-like_sf"/>
</dbReference>
<reference evidence="3 4" key="2">
    <citation type="journal article" date="2016" name="Sci. Rep.">
        <title>A novel serine protease, Sep1, from Bacillus firmus DS-1 has nematicidal activity and degrades multiple intestinal-associated nematode proteins.</title>
        <authorList>
            <person name="Geng C."/>
            <person name="Nie X."/>
            <person name="Tang Z."/>
            <person name="Zhang Y."/>
            <person name="Lin J."/>
            <person name="Sun M."/>
            <person name="Peng D."/>
        </authorList>
    </citation>
    <scope>NUCLEOTIDE SEQUENCE [LARGE SCALE GENOMIC DNA]</scope>
    <source>
        <strain evidence="3 4">DS1</strain>
    </source>
</reference>
<evidence type="ECO:0000313" key="4">
    <source>
        <dbReference type="Proteomes" id="UP000019270"/>
    </source>
</evidence>
<comment type="function">
    <text evidence="1">Involved in the transposition of the insertion sequence.</text>
</comment>
<dbReference type="Proteomes" id="UP000019270">
    <property type="component" value="Unassembled WGS sequence"/>
</dbReference>
<dbReference type="NCBIfam" id="NF033516">
    <property type="entry name" value="transpos_IS3"/>
    <property type="match status" value="1"/>
</dbReference>
<dbReference type="PANTHER" id="PTHR46889:SF4">
    <property type="entry name" value="TRANSPOSASE INSO FOR INSERTION SEQUENCE ELEMENT IS911B-RELATED"/>
    <property type="match status" value="1"/>
</dbReference>
<comment type="caution">
    <text evidence="3">The sequence shown here is derived from an EMBL/GenBank/DDBJ whole genome shotgun (WGS) entry which is preliminary data.</text>
</comment>
<dbReference type="InterPro" id="IPR025948">
    <property type="entry name" value="HTH-like_dom"/>
</dbReference>
<dbReference type="InterPro" id="IPR050900">
    <property type="entry name" value="Transposase_IS3/IS150/IS904"/>
</dbReference>
<protein>
    <submittedName>
        <fullName evidence="3">Integrase catalytic protein</fullName>
    </submittedName>
</protein>
<dbReference type="InterPro" id="IPR001584">
    <property type="entry name" value="Integrase_cat-core"/>
</dbReference>
<dbReference type="SUPFAM" id="SSF53098">
    <property type="entry name" value="Ribonuclease H-like"/>
    <property type="match status" value="1"/>
</dbReference>
<evidence type="ECO:0000256" key="1">
    <source>
        <dbReference type="ARBA" id="ARBA00002286"/>
    </source>
</evidence>
<dbReference type="InterPro" id="IPR048020">
    <property type="entry name" value="Transpos_IS3"/>
</dbReference>
<dbReference type="PATRIC" id="fig|1307436.3.peg.5273"/>
<reference evidence="4" key="1">
    <citation type="submission" date="2013-03" db="EMBL/GenBank/DDBJ databases">
        <title>Draft genome sequence of Bacillus firmus DS1.</title>
        <authorList>
            <person name="Peng D."/>
            <person name="Zhu L."/>
            <person name="Sun M."/>
        </authorList>
    </citation>
    <scope>NUCLEOTIDE SEQUENCE [LARGE SCALE GENOMIC DNA]</scope>
    <source>
        <strain evidence="4">DS1</strain>
    </source>
</reference>
<proteinExistence type="predicted"/>
<organism evidence="3 4">
    <name type="scientific">Cytobacillus firmus DS1</name>
    <dbReference type="NCBI Taxonomy" id="1307436"/>
    <lineage>
        <taxon>Bacteria</taxon>
        <taxon>Bacillati</taxon>
        <taxon>Bacillota</taxon>
        <taxon>Bacilli</taxon>
        <taxon>Bacillales</taxon>
        <taxon>Bacillaceae</taxon>
        <taxon>Cytobacillus</taxon>
    </lineage>
</organism>
<dbReference type="Pfam" id="PF13333">
    <property type="entry name" value="rve_2"/>
    <property type="match status" value="1"/>
</dbReference>
<dbReference type="PROSITE" id="PS50994">
    <property type="entry name" value="INTEGRASE"/>
    <property type="match status" value="1"/>
</dbReference>
<dbReference type="AlphaFoldDB" id="W7KQB4"/>
<feature type="domain" description="Integrase catalytic" evidence="2">
    <location>
        <begin position="110"/>
        <end position="273"/>
    </location>
</feature>
<dbReference type="Pfam" id="PF00665">
    <property type="entry name" value="rve"/>
    <property type="match status" value="1"/>
</dbReference>
<gene>
    <name evidence="3" type="ORF">PBF_24820</name>
</gene>
<dbReference type="GO" id="GO:0015074">
    <property type="term" value="P:DNA integration"/>
    <property type="evidence" value="ECO:0007669"/>
    <property type="project" value="InterPro"/>
</dbReference>
<dbReference type="PANTHER" id="PTHR46889">
    <property type="entry name" value="TRANSPOSASE INSF FOR INSERTION SEQUENCE IS3B-RELATED"/>
    <property type="match status" value="1"/>
</dbReference>